<dbReference type="EMBL" id="JH159151">
    <property type="protein sequence ID" value="EGZ28553.1"/>
    <property type="molecule type" value="Genomic_DNA"/>
</dbReference>
<keyword evidence="4" id="KW-0812">Transmembrane</keyword>
<sequence>MVKLYCAVVGVGSVFPVDIDINETVGDLKDKIKEKKPGLISFDADLLKLYLAREGNKWLDSRDEDIKALKAKRFPDRVKNLMQEHLLLDETMDLSNVAYFGHYFERVEGDIHVLVECPDEPEQVNKYKRKPGWLRWYFYGELVLMALALVFSAVVVLCGKGKTCLNAATFTIVSSVLGSLIGIMEFRRRRIKSKIPTAYRRWGYESIA</sequence>
<organism evidence="6 7">
    <name type="scientific">Phytophthora sojae (strain P6497)</name>
    <name type="common">Soybean stem and root rot agent</name>
    <name type="synonym">Phytophthora megasperma f. sp. glycines</name>
    <dbReference type="NCBI Taxonomy" id="1094619"/>
    <lineage>
        <taxon>Eukaryota</taxon>
        <taxon>Sar</taxon>
        <taxon>Stramenopiles</taxon>
        <taxon>Oomycota</taxon>
        <taxon>Peronosporomycetes</taxon>
        <taxon>Peronosporales</taxon>
        <taxon>Peronosporaceae</taxon>
        <taxon>Phytophthora</taxon>
    </lineage>
</organism>
<dbReference type="Proteomes" id="UP000002640">
    <property type="component" value="Unassembled WGS sequence"/>
</dbReference>
<keyword evidence="7" id="KW-1185">Reference proteome</keyword>
<dbReference type="GO" id="GO:0043657">
    <property type="term" value="C:host cell"/>
    <property type="evidence" value="ECO:0007669"/>
    <property type="project" value="UniProtKB-SubCell"/>
</dbReference>
<evidence type="ECO:0000256" key="3">
    <source>
        <dbReference type="ARBA" id="ARBA00022525"/>
    </source>
</evidence>
<evidence type="ECO:0000313" key="7">
    <source>
        <dbReference type="Proteomes" id="UP000002640"/>
    </source>
</evidence>
<dbReference type="RefSeq" id="XP_009515828.1">
    <property type="nucleotide sequence ID" value="XM_009517533.1"/>
</dbReference>
<dbReference type="GO" id="GO:0005576">
    <property type="term" value="C:extracellular region"/>
    <property type="evidence" value="ECO:0007669"/>
    <property type="project" value="UniProtKB-SubCell"/>
</dbReference>
<feature type="transmembrane region" description="Helical" evidence="4">
    <location>
        <begin position="165"/>
        <end position="184"/>
    </location>
</feature>
<dbReference type="InterPro" id="IPR045379">
    <property type="entry name" value="Crinkler_N"/>
</dbReference>
<evidence type="ECO:0000256" key="4">
    <source>
        <dbReference type="SAM" id="Phobius"/>
    </source>
</evidence>
<feature type="transmembrane region" description="Helical" evidence="4">
    <location>
        <begin position="136"/>
        <end position="159"/>
    </location>
</feature>
<evidence type="ECO:0000313" key="6">
    <source>
        <dbReference type="EMBL" id="EGZ28553.1"/>
    </source>
</evidence>
<dbReference type="GeneID" id="20653487"/>
<dbReference type="AlphaFoldDB" id="G4YKH3"/>
<dbReference type="InParanoid" id="G4YKH3"/>
<dbReference type="CDD" id="cd17039">
    <property type="entry name" value="Ubl_ubiquitin_like"/>
    <property type="match status" value="1"/>
</dbReference>
<evidence type="ECO:0000256" key="1">
    <source>
        <dbReference type="ARBA" id="ARBA00004340"/>
    </source>
</evidence>
<dbReference type="KEGG" id="psoj:PHYSODRAFT_466920"/>
<name>G4YKH3_PHYSP</name>
<keyword evidence="4" id="KW-0472">Membrane</keyword>
<accession>G4YKH3</accession>
<comment type="subcellular location">
    <subcellularLocation>
        <location evidence="1">Host cell</location>
    </subcellularLocation>
    <subcellularLocation>
        <location evidence="2">Secreted</location>
    </subcellularLocation>
</comment>
<proteinExistence type="predicted"/>
<evidence type="ECO:0000259" key="5">
    <source>
        <dbReference type="Pfam" id="PF20147"/>
    </source>
</evidence>
<protein>
    <recommendedName>
        <fullName evidence="5">Crinkler effector protein N-terminal domain-containing protein</fullName>
    </recommendedName>
</protein>
<feature type="domain" description="Crinkler effector protein N-terminal" evidence="5">
    <location>
        <begin position="2"/>
        <end position="116"/>
    </location>
</feature>
<keyword evidence="3" id="KW-0964">Secreted</keyword>
<evidence type="ECO:0000256" key="2">
    <source>
        <dbReference type="ARBA" id="ARBA00004613"/>
    </source>
</evidence>
<reference evidence="6 7" key="1">
    <citation type="journal article" date="2006" name="Science">
        <title>Phytophthora genome sequences uncover evolutionary origins and mechanisms of pathogenesis.</title>
        <authorList>
            <person name="Tyler B.M."/>
            <person name="Tripathy S."/>
            <person name="Zhang X."/>
            <person name="Dehal P."/>
            <person name="Jiang R.H."/>
            <person name="Aerts A."/>
            <person name="Arredondo F.D."/>
            <person name="Baxter L."/>
            <person name="Bensasson D."/>
            <person name="Beynon J.L."/>
            <person name="Chapman J."/>
            <person name="Damasceno C.M."/>
            <person name="Dorrance A.E."/>
            <person name="Dou D."/>
            <person name="Dickerman A.W."/>
            <person name="Dubchak I.L."/>
            <person name="Garbelotto M."/>
            <person name="Gijzen M."/>
            <person name="Gordon S.G."/>
            <person name="Govers F."/>
            <person name="Grunwald N.J."/>
            <person name="Huang W."/>
            <person name="Ivors K.L."/>
            <person name="Jones R.W."/>
            <person name="Kamoun S."/>
            <person name="Krampis K."/>
            <person name="Lamour K.H."/>
            <person name="Lee M.K."/>
            <person name="McDonald W.H."/>
            <person name="Medina M."/>
            <person name="Meijer H.J."/>
            <person name="Nordberg E.K."/>
            <person name="Maclean D.J."/>
            <person name="Ospina-Giraldo M.D."/>
            <person name="Morris P.F."/>
            <person name="Phuntumart V."/>
            <person name="Putnam N.H."/>
            <person name="Rash S."/>
            <person name="Rose J.K."/>
            <person name="Sakihama Y."/>
            <person name="Salamov A.A."/>
            <person name="Savidor A."/>
            <person name="Scheuring C.F."/>
            <person name="Smith B.M."/>
            <person name="Sobral B.W."/>
            <person name="Terry A."/>
            <person name="Torto-Alalibo T.A."/>
            <person name="Win J."/>
            <person name="Xu Z."/>
            <person name="Zhang H."/>
            <person name="Grigoriev I.V."/>
            <person name="Rokhsar D.S."/>
            <person name="Boore J.L."/>
        </authorList>
    </citation>
    <scope>NUCLEOTIDE SEQUENCE [LARGE SCALE GENOMIC DNA]</scope>
    <source>
        <strain evidence="6 7">P6497</strain>
    </source>
</reference>
<dbReference type="Pfam" id="PF20147">
    <property type="entry name" value="Crinkler"/>
    <property type="match status" value="1"/>
</dbReference>
<gene>
    <name evidence="6" type="ORF">PHYSODRAFT_466920</name>
</gene>
<dbReference type="OMA" id="MILMQHY"/>
<keyword evidence="4" id="KW-1133">Transmembrane helix</keyword>